<gene>
    <name evidence="1" type="ORF">ABT39_MTgene194</name>
</gene>
<sequence>MIATSRPNHLPREFVSALRQSISKALMQVTDALVGSISSGRLQRV</sequence>
<accession>A0A101M3G4</accession>
<geneLocation type="mitochondrion" evidence="1"/>
<proteinExistence type="predicted"/>
<protein>
    <submittedName>
        <fullName evidence="1">Uncharacterized protein</fullName>
    </submittedName>
</protein>
<evidence type="ECO:0000313" key="1">
    <source>
        <dbReference type="EMBL" id="KUM50351.1"/>
    </source>
</evidence>
<dbReference type="EMBL" id="LKAM01000001">
    <property type="protein sequence ID" value="KUM50351.1"/>
    <property type="molecule type" value="Genomic_DNA"/>
</dbReference>
<reference evidence="1" key="1">
    <citation type="journal article" date="2015" name="Genome Biol. Evol.">
        <title>Organellar Genomes of White Spruce (Picea glauca): Assembly and Annotation.</title>
        <authorList>
            <person name="Jackman S.D."/>
            <person name="Warren R.L."/>
            <person name="Gibb E.A."/>
            <person name="Vandervalk B.P."/>
            <person name="Mohamadi H."/>
            <person name="Chu J."/>
            <person name="Raymond A."/>
            <person name="Pleasance S."/>
            <person name="Coope R."/>
            <person name="Wildung M.R."/>
            <person name="Ritland C.E."/>
            <person name="Bousquet J."/>
            <person name="Jones S.J."/>
            <person name="Bohlmann J."/>
            <person name="Birol I."/>
        </authorList>
    </citation>
    <scope>NUCLEOTIDE SEQUENCE [LARGE SCALE GENOMIC DNA]</scope>
    <source>
        <tissue evidence="1">Flushing bud</tissue>
    </source>
</reference>
<dbReference type="AlphaFoldDB" id="A0A101M3G4"/>
<comment type="caution">
    <text evidence="1">The sequence shown here is derived from an EMBL/GenBank/DDBJ whole genome shotgun (WGS) entry which is preliminary data.</text>
</comment>
<name>A0A101M3G4_PICGL</name>
<keyword evidence="1" id="KW-0496">Mitochondrion</keyword>
<organism evidence="1">
    <name type="scientific">Picea glauca</name>
    <name type="common">White spruce</name>
    <name type="synonym">Pinus glauca</name>
    <dbReference type="NCBI Taxonomy" id="3330"/>
    <lineage>
        <taxon>Eukaryota</taxon>
        <taxon>Viridiplantae</taxon>
        <taxon>Streptophyta</taxon>
        <taxon>Embryophyta</taxon>
        <taxon>Tracheophyta</taxon>
        <taxon>Spermatophyta</taxon>
        <taxon>Pinopsida</taxon>
        <taxon>Pinidae</taxon>
        <taxon>Conifers I</taxon>
        <taxon>Pinales</taxon>
        <taxon>Pinaceae</taxon>
        <taxon>Picea</taxon>
    </lineage>
</organism>